<dbReference type="PANTHER" id="PTHR43798:SF31">
    <property type="entry name" value="AB HYDROLASE SUPERFAMILY PROTEIN YCLE"/>
    <property type="match status" value="1"/>
</dbReference>
<dbReference type="PANTHER" id="PTHR43798">
    <property type="entry name" value="MONOACYLGLYCEROL LIPASE"/>
    <property type="match status" value="1"/>
</dbReference>
<comment type="caution">
    <text evidence="3">The sequence shown here is derived from an EMBL/GenBank/DDBJ whole genome shotgun (WGS) entry which is preliminary data.</text>
</comment>
<proteinExistence type="predicted"/>
<dbReference type="SUPFAM" id="SSF53474">
    <property type="entry name" value="alpha/beta-Hydrolases"/>
    <property type="match status" value="1"/>
</dbReference>
<evidence type="ECO:0000313" key="4">
    <source>
        <dbReference type="Proteomes" id="UP000711407"/>
    </source>
</evidence>
<gene>
    <name evidence="3" type="ORF">K8V47_00455</name>
</gene>
<name>A0A921E6Q6_9BACT</name>
<reference evidence="3" key="2">
    <citation type="submission" date="2021-09" db="EMBL/GenBank/DDBJ databases">
        <authorList>
            <person name="Gilroy R."/>
        </authorList>
    </citation>
    <scope>NUCLEOTIDE SEQUENCE</scope>
    <source>
        <strain evidence="3">4100</strain>
    </source>
</reference>
<evidence type="ECO:0000256" key="1">
    <source>
        <dbReference type="ARBA" id="ARBA00022801"/>
    </source>
</evidence>
<sequence>MAMNMSDQSSGSAAMTADRFATLNGVRVHYTVAGEGHPIILMHGWGCNTTTLASVERTALAAGCKVYNIDFPGFGLSAEPAEVWGVEEYTRVLEELIAHEGISRPMLLGHSFGGRVAILYSSRHDDVGKLILVDAAGVKPRRTLTYYRKVYSFKMMKWLMYFFIGRENTRMRLDRMRARRGSADYAAASPRMRAILSKVVNEDLCKAMPAIKAPTLLIWGENDTATPMEQARTMAKLIPGAGLVSFPNAGHYSFLDAQPQFTSVLTNFLADR</sequence>
<dbReference type="GO" id="GO:0016020">
    <property type="term" value="C:membrane"/>
    <property type="evidence" value="ECO:0007669"/>
    <property type="project" value="TreeGrafter"/>
</dbReference>
<protein>
    <submittedName>
        <fullName evidence="3">Alpha/beta hydrolase</fullName>
    </submittedName>
</protein>
<dbReference type="Gene3D" id="3.40.50.1820">
    <property type="entry name" value="alpha/beta hydrolase"/>
    <property type="match status" value="1"/>
</dbReference>
<evidence type="ECO:0000259" key="2">
    <source>
        <dbReference type="Pfam" id="PF12697"/>
    </source>
</evidence>
<feature type="domain" description="AB hydrolase-1" evidence="2">
    <location>
        <begin position="39"/>
        <end position="259"/>
    </location>
</feature>
<dbReference type="InterPro" id="IPR029058">
    <property type="entry name" value="AB_hydrolase_fold"/>
</dbReference>
<keyword evidence="1 3" id="KW-0378">Hydrolase</keyword>
<evidence type="ECO:0000313" key="3">
    <source>
        <dbReference type="EMBL" id="HJE38225.1"/>
    </source>
</evidence>
<accession>A0A921E6Q6</accession>
<dbReference type="InterPro" id="IPR000073">
    <property type="entry name" value="AB_hydrolase_1"/>
</dbReference>
<dbReference type="InterPro" id="IPR050266">
    <property type="entry name" value="AB_hydrolase_sf"/>
</dbReference>
<dbReference type="GO" id="GO:0016787">
    <property type="term" value="F:hydrolase activity"/>
    <property type="evidence" value="ECO:0007669"/>
    <property type="project" value="UniProtKB-KW"/>
</dbReference>
<organism evidence="3 4">
    <name type="scientific">Candidatus Amulumruptor caecigallinarius</name>
    <dbReference type="NCBI Taxonomy" id="2109911"/>
    <lineage>
        <taxon>Bacteria</taxon>
        <taxon>Pseudomonadati</taxon>
        <taxon>Bacteroidota</taxon>
        <taxon>Bacteroidia</taxon>
        <taxon>Bacteroidales</taxon>
        <taxon>Muribaculaceae</taxon>
        <taxon>Candidatus Amulumruptor</taxon>
    </lineage>
</organism>
<dbReference type="EMBL" id="DYXT01000005">
    <property type="protein sequence ID" value="HJE38225.1"/>
    <property type="molecule type" value="Genomic_DNA"/>
</dbReference>
<dbReference type="AlphaFoldDB" id="A0A921E6Q6"/>
<dbReference type="Proteomes" id="UP000711407">
    <property type="component" value="Unassembled WGS sequence"/>
</dbReference>
<dbReference type="Pfam" id="PF12697">
    <property type="entry name" value="Abhydrolase_6"/>
    <property type="match status" value="1"/>
</dbReference>
<reference evidence="3" key="1">
    <citation type="journal article" date="2021" name="PeerJ">
        <title>Extensive microbial diversity within the chicken gut microbiome revealed by metagenomics and culture.</title>
        <authorList>
            <person name="Gilroy R."/>
            <person name="Ravi A."/>
            <person name="Getino M."/>
            <person name="Pursley I."/>
            <person name="Horton D.L."/>
            <person name="Alikhan N.F."/>
            <person name="Baker D."/>
            <person name="Gharbi K."/>
            <person name="Hall N."/>
            <person name="Watson M."/>
            <person name="Adriaenssens E.M."/>
            <person name="Foster-Nyarko E."/>
            <person name="Jarju S."/>
            <person name="Secka A."/>
            <person name="Antonio M."/>
            <person name="Oren A."/>
            <person name="Chaudhuri R.R."/>
            <person name="La Ragione R."/>
            <person name="Hildebrand F."/>
            <person name="Pallen M.J."/>
        </authorList>
    </citation>
    <scope>NUCLEOTIDE SEQUENCE</scope>
    <source>
        <strain evidence="3">4100</strain>
    </source>
</reference>
<dbReference type="PRINTS" id="PR00111">
    <property type="entry name" value="ABHYDROLASE"/>
</dbReference>